<evidence type="ECO:0000256" key="1">
    <source>
        <dbReference type="ARBA" id="ARBA00023125"/>
    </source>
</evidence>
<dbReference type="AlphaFoldDB" id="A0AAU7V5C0"/>
<dbReference type="EMBL" id="CP132972">
    <property type="protein sequence ID" value="XBW07020.1"/>
    <property type="molecule type" value="Genomic_DNA"/>
</dbReference>
<geneLocation type="plasmid" evidence="5">
    <name>p2-D-6</name>
</geneLocation>
<dbReference type="GO" id="GO:0000150">
    <property type="term" value="F:DNA strand exchange activity"/>
    <property type="evidence" value="ECO:0007669"/>
    <property type="project" value="InterPro"/>
</dbReference>
<dbReference type="Gene3D" id="3.90.1750.20">
    <property type="entry name" value="Putative Large Serine Recombinase, Chain B, Domain 2"/>
    <property type="match status" value="1"/>
</dbReference>
<keyword evidence="1" id="KW-0238">DNA-binding</keyword>
<dbReference type="KEGG" id="rhox:RBB84_25025"/>
<keyword evidence="2" id="KW-0233">DNA recombination</keyword>
<feature type="domain" description="Recombinase" evidence="4">
    <location>
        <begin position="25"/>
        <end position="144"/>
    </location>
</feature>
<dbReference type="InterPro" id="IPR011109">
    <property type="entry name" value="DNA_bind_recombinase_dom"/>
</dbReference>
<organism evidence="5">
    <name type="scientific">Rhodococcus sp. D-6</name>
    <dbReference type="NCBI Taxonomy" id="1387842"/>
    <lineage>
        <taxon>Bacteria</taxon>
        <taxon>Bacillati</taxon>
        <taxon>Actinomycetota</taxon>
        <taxon>Actinomycetes</taxon>
        <taxon>Mycobacteriales</taxon>
        <taxon>Nocardiaceae</taxon>
        <taxon>Rhodococcus</taxon>
    </lineage>
</organism>
<dbReference type="Pfam" id="PF07508">
    <property type="entry name" value="Recombinase"/>
    <property type="match status" value="1"/>
</dbReference>
<evidence type="ECO:0000256" key="2">
    <source>
        <dbReference type="ARBA" id="ARBA00023172"/>
    </source>
</evidence>
<feature type="coiled-coil region" evidence="3">
    <location>
        <begin position="275"/>
        <end position="309"/>
    </location>
</feature>
<dbReference type="RefSeq" id="WP_350247804.1">
    <property type="nucleotide sequence ID" value="NZ_CP132972.1"/>
</dbReference>
<accession>A0AAU7V5C0</accession>
<dbReference type="InterPro" id="IPR038109">
    <property type="entry name" value="DNA_bind_recomb_sf"/>
</dbReference>
<sequence length="426" mass="47926">MSATAAVVKGMEEKVRGGGTPTRAPIGYLNVRALVNGQETRHVEIDTDRAEHVRWAFKTYAEDPDITIATLTDMLNDRGLTIRATANQAERPLQRSHVHRMLTNRYYLGFVTWRGVEYPGNHQPMIDEPVFSAVQNRLAGNRAGGNRERKHRHYLSGSLFCGRCGSRMVYSRSRGRGGRYEYFVCTGHHTKANDCDAPYISIDRIEAAVETLWKHELQPWQTSALPQIRAGLIEHLSAIRTSAGESTTTLQRRIEKVRRDRYKWAERAMEGAVPTDIAREKQEALARQLANLEGELQALERAGIDTEATLTAVLDLIADPALAYHQLIDEDRRRYNQAWFSRIYIDITEDPPNDQATATGERTVFGAALEASRELVEETLNDKTPDPYRSGAVAHLGVVDVMGSNRNPLVELLGAALLARCRRRLR</sequence>
<evidence type="ECO:0000259" key="4">
    <source>
        <dbReference type="PROSITE" id="PS51737"/>
    </source>
</evidence>
<dbReference type="InterPro" id="IPR050639">
    <property type="entry name" value="SSR_resolvase"/>
</dbReference>
<keyword evidence="5" id="KW-0614">Plasmid</keyword>
<evidence type="ECO:0000313" key="5">
    <source>
        <dbReference type="EMBL" id="XBW07020.1"/>
    </source>
</evidence>
<proteinExistence type="predicted"/>
<dbReference type="PANTHER" id="PTHR30461">
    <property type="entry name" value="DNA-INVERTASE FROM LAMBDOID PROPHAGE"/>
    <property type="match status" value="1"/>
</dbReference>
<dbReference type="GO" id="GO:0003677">
    <property type="term" value="F:DNA binding"/>
    <property type="evidence" value="ECO:0007669"/>
    <property type="project" value="UniProtKB-KW"/>
</dbReference>
<name>A0AAU7V5C0_9NOCA</name>
<evidence type="ECO:0000256" key="3">
    <source>
        <dbReference type="SAM" id="Coils"/>
    </source>
</evidence>
<dbReference type="InterPro" id="IPR025827">
    <property type="entry name" value="Zn_ribbon_recom_dom"/>
</dbReference>
<protein>
    <submittedName>
        <fullName evidence="5">Recombinase family protein</fullName>
    </submittedName>
</protein>
<keyword evidence="3" id="KW-0175">Coiled coil</keyword>
<reference evidence="5" key="1">
    <citation type="submission" date="2023-08" db="EMBL/GenBank/DDBJ databases">
        <title>The novel hydrolase IpcH responsible for the initial isoprocarb degradation step in Rhodococcus sp. D-6.</title>
        <authorList>
            <person name="Zhu Q."/>
        </authorList>
    </citation>
    <scope>NUCLEOTIDE SEQUENCE</scope>
    <source>
        <strain evidence="5">D-6</strain>
        <plasmid evidence="5">p2-D-6</plasmid>
    </source>
</reference>
<gene>
    <name evidence="5" type="ORF">RBB84_25025</name>
</gene>
<dbReference type="Pfam" id="PF13408">
    <property type="entry name" value="Zn_ribbon_recom"/>
    <property type="match status" value="1"/>
</dbReference>
<dbReference type="PROSITE" id="PS51737">
    <property type="entry name" value="RECOMBINASE_DNA_BIND"/>
    <property type="match status" value="1"/>
</dbReference>
<dbReference type="PANTHER" id="PTHR30461:SF2">
    <property type="entry name" value="SERINE RECOMBINASE PINE-RELATED"/>
    <property type="match status" value="1"/>
</dbReference>